<feature type="transmembrane region" description="Helical" evidence="6">
    <location>
        <begin position="102"/>
        <end position="120"/>
    </location>
</feature>
<dbReference type="AlphaFoldDB" id="A0A812MDV3"/>
<keyword evidence="3 6" id="KW-0812">Transmembrane</keyword>
<keyword evidence="8" id="KW-1185">Reference proteome</keyword>
<dbReference type="InterPro" id="IPR000109">
    <property type="entry name" value="POT_fam"/>
</dbReference>
<dbReference type="OrthoDB" id="8904098at2759"/>
<dbReference type="Gene3D" id="1.20.1250.20">
    <property type="entry name" value="MFS general substrate transporter like domains"/>
    <property type="match status" value="1"/>
</dbReference>
<feature type="transmembrane region" description="Helical" evidence="6">
    <location>
        <begin position="462"/>
        <end position="480"/>
    </location>
</feature>
<evidence type="ECO:0000256" key="3">
    <source>
        <dbReference type="ARBA" id="ARBA00022692"/>
    </source>
</evidence>
<evidence type="ECO:0000256" key="4">
    <source>
        <dbReference type="ARBA" id="ARBA00022989"/>
    </source>
</evidence>
<accession>A0A812MDV3</accession>
<keyword evidence="5 6" id="KW-0472">Membrane</keyword>
<keyword evidence="4 6" id="KW-1133">Transmembrane helix</keyword>
<comment type="caution">
    <text evidence="7">The sequence shown here is derived from an EMBL/GenBank/DDBJ whole genome shotgun (WGS) entry which is preliminary data.</text>
</comment>
<feature type="transmembrane region" description="Helical" evidence="6">
    <location>
        <begin position="77"/>
        <end position="96"/>
    </location>
</feature>
<dbReference type="GO" id="GO:0016020">
    <property type="term" value="C:membrane"/>
    <property type="evidence" value="ECO:0007669"/>
    <property type="project" value="UniProtKB-SubCell"/>
</dbReference>
<name>A0A812MDV3_9DINO</name>
<evidence type="ECO:0000256" key="6">
    <source>
        <dbReference type="SAM" id="Phobius"/>
    </source>
</evidence>
<feature type="transmembrane region" description="Helical" evidence="6">
    <location>
        <begin position="266"/>
        <end position="286"/>
    </location>
</feature>
<protein>
    <submittedName>
        <fullName evidence="7">NPF8.1 protein</fullName>
    </submittedName>
</protein>
<feature type="transmembrane region" description="Helical" evidence="6">
    <location>
        <begin position="486"/>
        <end position="506"/>
    </location>
</feature>
<feature type="transmembrane region" description="Helical" evidence="6">
    <location>
        <begin position="185"/>
        <end position="206"/>
    </location>
</feature>
<evidence type="ECO:0000313" key="8">
    <source>
        <dbReference type="Proteomes" id="UP000604046"/>
    </source>
</evidence>
<dbReference type="Proteomes" id="UP000604046">
    <property type="component" value="Unassembled WGS sequence"/>
</dbReference>
<dbReference type="PANTHER" id="PTHR11654">
    <property type="entry name" value="OLIGOPEPTIDE TRANSPORTER-RELATED"/>
    <property type="match status" value="1"/>
</dbReference>
<dbReference type="GO" id="GO:0022857">
    <property type="term" value="F:transmembrane transporter activity"/>
    <property type="evidence" value="ECO:0007669"/>
    <property type="project" value="InterPro"/>
</dbReference>
<proteinExistence type="inferred from homology"/>
<feature type="transmembrane region" description="Helical" evidence="6">
    <location>
        <begin position="146"/>
        <end position="165"/>
    </location>
</feature>
<feature type="transmembrane region" description="Helical" evidence="6">
    <location>
        <begin position="50"/>
        <end position="68"/>
    </location>
</feature>
<reference evidence="7" key="1">
    <citation type="submission" date="2021-02" db="EMBL/GenBank/DDBJ databases">
        <authorList>
            <person name="Dougan E. K."/>
            <person name="Rhodes N."/>
            <person name="Thang M."/>
            <person name="Chan C."/>
        </authorList>
    </citation>
    <scope>NUCLEOTIDE SEQUENCE</scope>
</reference>
<organism evidence="7 8">
    <name type="scientific">Symbiodinium natans</name>
    <dbReference type="NCBI Taxonomy" id="878477"/>
    <lineage>
        <taxon>Eukaryota</taxon>
        <taxon>Sar</taxon>
        <taxon>Alveolata</taxon>
        <taxon>Dinophyceae</taxon>
        <taxon>Suessiales</taxon>
        <taxon>Symbiodiniaceae</taxon>
        <taxon>Symbiodinium</taxon>
    </lineage>
</organism>
<evidence type="ECO:0000256" key="2">
    <source>
        <dbReference type="ARBA" id="ARBA00005982"/>
    </source>
</evidence>
<dbReference type="SUPFAM" id="SSF103473">
    <property type="entry name" value="MFS general substrate transporter"/>
    <property type="match status" value="1"/>
</dbReference>
<dbReference type="Pfam" id="PF00854">
    <property type="entry name" value="PTR2"/>
    <property type="match status" value="1"/>
</dbReference>
<evidence type="ECO:0000256" key="1">
    <source>
        <dbReference type="ARBA" id="ARBA00004141"/>
    </source>
</evidence>
<evidence type="ECO:0000256" key="5">
    <source>
        <dbReference type="ARBA" id="ARBA00023136"/>
    </source>
</evidence>
<feature type="transmembrane region" description="Helical" evidence="6">
    <location>
        <begin position="240"/>
        <end position="260"/>
    </location>
</feature>
<comment type="subcellular location">
    <subcellularLocation>
        <location evidence="1">Membrane</location>
        <topology evidence="1">Multi-pass membrane protein</topology>
    </subcellularLocation>
</comment>
<evidence type="ECO:0000313" key="7">
    <source>
        <dbReference type="EMBL" id="CAE7256549.1"/>
    </source>
</evidence>
<comment type="similarity">
    <text evidence="2">Belongs to the major facilitator superfamily. Proton-dependent oligopeptide transporter (POT/PTR) (TC 2.A.17) family.</text>
</comment>
<gene>
    <name evidence="7" type="primary">NPF8.1</name>
    <name evidence="7" type="ORF">SNAT2548_LOCUS13172</name>
</gene>
<sequence>MCQTLFPAGIVFIVLVEFCERLCYYTFAGTQKTWLQDRGYSNSQSSSINLIWAEVCYVCCFVGGWLASTRFGIFKTIAALSFAYALGTYLSAAAALPNVESVPFYLVGTFGLVALGSGGIKPNVCTMGANQFDPADPDAEEKRASFFLYFYLTINVGSAISHAFLSSWATSGVPSIGVEIEYGYFFAWMVAASFMLLAFLVFVAGYRSYRKLPPAEDEEPVVRMFLQNLRLGSKSMYGKLAMLGWSLIPIFIIVSIVNAFAELEALKIGSAVVAVVCIGSLIIAHLNNQAFLPKGDISDCMDCVPLLLVGNLFFGILQSTISSVFQSEACQYSGDFFRLANPVTIVIGTPLLDRVIYPAIRALTGREVSIGCKVVSGFSFAIGAQLVAASIEYARKGAAVLPVPSHCAPKVDGEHVHMSDINSFYMVAPYAMVGIGEIMVNPVLQHLAYEGAPSSMKSLLQAFNLFAMGALPNGVASIISQGDLPMVYFINSAIGFVGIIAFFVVFRLSPDRFKHGKAEKGVCTLDSAPGMHGMVGWFRV</sequence>
<dbReference type="EMBL" id="CAJNDS010001358">
    <property type="protein sequence ID" value="CAE7256549.1"/>
    <property type="molecule type" value="Genomic_DNA"/>
</dbReference>
<dbReference type="InterPro" id="IPR036259">
    <property type="entry name" value="MFS_trans_sf"/>
</dbReference>